<accession>A0A317VDN7</accession>
<dbReference type="GeneID" id="37069109"/>
<evidence type="ECO:0000313" key="2">
    <source>
        <dbReference type="Proteomes" id="UP000247233"/>
    </source>
</evidence>
<gene>
    <name evidence="1" type="ORF">BO70DRAFT_399625</name>
</gene>
<dbReference type="EMBL" id="MSFL01000029">
    <property type="protein sequence ID" value="PWY71012.1"/>
    <property type="molecule type" value="Genomic_DNA"/>
</dbReference>
<name>A0A317VDN7_9EURO</name>
<dbReference type="AlphaFoldDB" id="A0A317VDN7"/>
<keyword evidence="2" id="KW-1185">Reference proteome</keyword>
<dbReference type="InterPro" id="IPR032675">
    <property type="entry name" value="LRR_dom_sf"/>
</dbReference>
<dbReference type="STRING" id="1448321.A0A317VDN7"/>
<dbReference type="Proteomes" id="UP000247233">
    <property type="component" value="Unassembled WGS sequence"/>
</dbReference>
<evidence type="ECO:0000313" key="1">
    <source>
        <dbReference type="EMBL" id="PWY71012.1"/>
    </source>
</evidence>
<organism evidence="1 2">
    <name type="scientific">Aspergillus heteromorphus CBS 117.55</name>
    <dbReference type="NCBI Taxonomy" id="1448321"/>
    <lineage>
        <taxon>Eukaryota</taxon>
        <taxon>Fungi</taxon>
        <taxon>Dikarya</taxon>
        <taxon>Ascomycota</taxon>
        <taxon>Pezizomycotina</taxon>
        <taxon>Eurotiomycetes</taxon>
        <taxon>Eurotiomycetidae</taxon>
        <taxon>Eurotiales</taxon>
        <taxon>Aspergillaceae</taxon>
        <taxon>Aspergillus</taxon>
        <taxon>Aspergillus subgen. Circumdati</taxon>
    </lineage>
</organism>
<dbReference type="VEuPathDB" id="FungiDB:BO70DRAFT_399625"/>
<dbReference type="Gene3D" id="3.80.10.10">
    <property type="entry name" value="Ribonuclease Inhibitor"/>
    <property type="match status" value="1"/>
</dbReference>
<dbReference type="OrthoDB" id="3945550at2759"/>
<proteinExistence type="predicted"/>
<comment type="caution">
    <text evidence="1">The sequence shown here is derived from an EMBL/GenBank/DDBJ whole genome shotgun (WGS) entry which is preliminary data.</text>
</comment>
<reference evidence="1 2" key="1">
    <citation type="submission" date="2016-12" db="EMBL/GenBank/DDBJ databases">
        <title>The genomes of Aspergillus section Nigri reveals drivers in fungal speciation.</title>
        <authorList>
            <consortium name="DOE Joint Genome Institute"/>
            <person name="Vesth T.C."/>
            <person name="Nybo J."/>
            <person name="Theobald S."/>
            <person name="Brandl J."/>
            <person name="Frisvad J.C."/>
            <person name="Nielsen K.F."/>
            <person name="Lyhne E.K."/>
            <person name="Kogle M.E."/>
            <person name="Kuo A."/>
            <person name="Riley R."/>
            <person name="Clum A."/>
            <person name="Nolan M."/>
            <person name="Lipzen A."/>
            <person name="Salamov A."/>
            <person name="Henrissat B."/>
            <person name="Wiebenga A."/>
            <person name="De Vries R.P."/>
            <person name="Grigoriev I.V."/>
            <person name="Mortensen U.H."/>
            <person name="Andersen M.R."/>
            <person name="Baker S.E."/>
        </authorList>
    </citation>
    <scope>NUCLEOTIDE SEQUENCE [LARGE SCALE GENOMIC DNA]</scope>
    <source>
        <strain evidence="1 2">CBS 117.55</strain>
    </source>
</reference>
<dbReference type="RefSeq" id="XP_025396114.1">
    <property type="nucleotide sequence ID" value="XM_025546872.1"/>
</dbReference>
<protein>
    <submittedName>
        <fullName evidence="1">Uncharacterized protein</fullName>
    </submittedName>
</protein>
<dbReference type="SUPFAM" id="SSF52047">
    <property type="entry name" value="RNI-like"/>
    <property type="match status" value="1"/>
</dbReference>
<sequence>MDRLPREIMDIISGCSCDLSRESLQTLSLLSRDWNQVAQPYLFRHLVICPTISEKDLLEKIDQLLSYKTILAHVRQLSLITVPDDKARKTISFAPVHRYRDFFSGNQTMPRTFGYRGSWPPLVDLIRELPCLTEFNFLLRYRNPSELLEALRQYHPACRLSMSKSTTPLRKMPLEEELLSSPALHAIYLRYGENEKHRQYVEPPDRSLLKFTALAPHLKHVGVQIDGINGISDAYLDNPDPQEDLPEVLPARSPRASLDSLSFCIQTRLSTRQFADWHAATDFSQLKAWTIGCIEESTLPRAIAQISPFSQLEGLTLAIYPPTPDEDPGFFLALETMFASLPPLKHLCLLGQYSPSFLHALILNTHGQSLLGLKLHGNNQFSNYEHYRLNHKGSSGQLFSADSIAQIAARCPALQDLRIGIQRDRGSRTETALYTALAQFPSLRTLDLVLNCLPAVTSTNSPSPPRPLSDFEASPTHWRDIPVWHVRDCVINCAIDEDLATAIFSHILNNQSTRRLCEVRLNPLYGHYNQAYAHGEPTRLWKFRQGDLHRLLSWLGSPWLVERVPFVGVQAKRVSRSPWASFAPVEPRERMVGPASEESLGYEVIHGQR</sequence>